<evidence type="ECO:0000256" key="1">
    <source>
        <dbReference type="ARBA" id="ARBA00004752"/>
    </source>
</evidence>
<comment type="similarity">
    <text evidence="2">Belongs to the YkuD family.</text>
</comment>
<proteinExistence type="inferred from homology"/>
<evidence type="ECO:0000313" key="10">
    <source>
        <dbReference type="Proteomes" id="UP000256845"/>
    </source>
</evidence>
<keyword evidence="6 7" id="KW-0961">Cell wall biogenesis/degradation</keyword>
<keyword evidence="3" id="KW-0808">Transferase</keyword>
<dbReference type="Proteomes" id="UP000256845">
    <property type="component" value="Unassembled WGS sequence"/>
</dbReference>
<evidence type="ECO:0000256" key="3">
    <source>
        <dbReference type="ARBA" id="ARBA00022679"/>
    </source>
</evidence>
<dbReference type="Pfam" id="PF03734">
    <property type="entry name" value="YkuD"/>
    <property type="match status" value="1"/>
</dbReference>
<sequence>MDYQSLIYVDGNGLTMPDGHLVKCALGRGGIGPKSGEGDGITPVGTWPMRRFHYRADRIQKPITGLEGRAIAPDDGWCDASDHPDYNRLVKLPFPHSHEKMWREDRLYDLVIELGYNDDPVIPAGGSAIFMHVARPDFSPTEGCVALPIEDLNKLIGHCGPGTQLVIRC</sequence>
<dbReference type="SUPFAM" id="SSF141523">
    <property type="entry name" value="L,D-transpeptidase catalytic domain-like"/>
    <property type="match status" value="1"/>
</dbReference>
<evidence type="ECO:0000313" key="9">
    <source>
        <dbReference type="EMBL" id="RED51345.1"/>
    </source>
</evidence>
<dbReference type="GO" id="GO:0008360">
    <property type="term" value="P:regulation of cell shape"/>
    <property type="evidence" value="ECO:0007669"/>
    <property type="project" value="UniProtKB-UniRule"/>
</dbReference>
<accession>A0A3D9HPL3</accession>
<dbReference type="AlphaFoldDB" id="A0A3D9HPL3"/>
<dbReference type="InterPro" id="IPR005490">
    <property type="entry name" value="LD_TPept_cat_dom"/>
</dbReference>
<dbReference type="UniPathway" id="UPA00219"/>
<dbReference type="GO" id="GO:0004180">
    <property type="term" value="F:carboxypeptidase activity"/>
    <property type="evidence" value="ECO:0007669"/>
    <property type="project" value="UniProtKB-ARBA"/>
</dbReference>
<dbReference type="RefSeq" id="WP_115936243.1">
    <property type="nucleotide sequence ID" value="NZ_QRDW01000003.1"/>
</dbReference>
<comment type="caution">
    <text evidence="9">The sequence shown here is derived from an EMBL/GenBank/DDBJ whole genome shotgun (WGS) entry which is preliminary data.</text>
</comment>
<dbReference type="GO" id="GO:0016740">
    <property type="term" value="F:transferase activity"/>
    <property type="evidence" value="ECO:0007669"/>
    <property type="project" value="UniProtKB-KW"/>
</dbReference>
<feature type="domain" description="L,D-TPase catalytic" evidence="8">
    <location>
        <begin position="1"/>
        <end position="168"/>
    </location>
</feature>
<dbReference type="GO" id="GO:0071555">
    <property type="term" value="P:cell wall organization"/>
    <property type="evidence" value="ECO:0007669"/>
    <property type="project" value="UniProtKB-UniRule"/>
</dbReference>
<keyword evidence="4 7" id="KW-0133">Cell shape</keyword>
<dbReference type="OrthoDB" id="9804204at2"/>
<dbReference type="CDD" id="cd16913">
    <property type="entry name" value="YkuD_like"/>
    <property type="match status" value="1"/>
</dbReference>
<name>A0A3D9HPL3_9PROT</name>
<evidence type="ECO:0000256" key="7">
    <source>
        <dbReference type="PROSITE-ProRule" id="PRU01373"/>
    </source>
</evidence>
<evidence type="ECO:0000259" key="8">
    <source>
        <dbReference type="PROSITE" id="PS52029"/>
    </source>
</evidence>
<dbReference type="InterPro" id="IPR038063">
    <property type="entry name" value="Transpep_catalytic_dom"/>
</dbReference>
<evidence type="ECO:0000256" key="6">
    <source>
        <dbReference type="ARBA" id="ARBA00023316"/>
    </source>
</evidence>
<feature type="active site" description="Proton donor/acceptor" evidence="7">
    <location>
        <position position="132"/>
    </location>
</feature>
<dbReference type="GO" id="GO:0009252">
    <property type="term" value="P:peptidoglycan biosynthetic process"/>
    <property type="evidence" value="ECO:0007669"/>
    <property type="project" value="UniProtKB-UniPathway"/>
</dbReference>
<reference evidence="9 10" key="1">
    <citation type="submission" date="2018-07" db="EMBL/GenBank/DDBJ databases">
        <title>Genomic Encyclopedia of Type Strains, Phase III (KMG-III): the genomes of soil and plant-associated and newly described type strains.</title>
        <authorList>
            <person name="Whitman W."/>
        </authorList>
    </citation>
    <scope>NUCLEOTIDE SEQUENCE [LARGE SCALE GENOMIC DNA]</scope>
    <source>
        <strain evidence="9 10">CECT 8488</strain>
    </source>
</reference>
<evidence type="ECO:0000256" key="4">
    <source>
        <dbReference type="ARBA" id="ARBA00022960"/>
    </source>
</evidence>
<keyword evidence="5 7" id="KW-0573">Peptidoglycan synthesis</keyword>
<evidence type="ECO:0000256" key="2">
    <source>
        <dbReference type="ARBA" id="ARBA00005992"/>
    </source>
</evidence>
<keyword evidence="10" id="KW-1185">Reference proteome</keyword>
<dbReference type="PANTHER" id="PTHR38589:SF1">
    <property type="entry name" value="BLR0621 PROTEIN"/>
    <property type="match status" value="1"/>
</dbReference>
<protein>
    <submittedName>
        <fullName evidence="9">L,D-peptidoglycan transpeptidase YkuD (ErfK/YbiS/YcfS/YnhG family)</fullName>
    </submittedName>
</protein>
<feature type="active site" description="Nucleophile" evidence="7">
    <location>
        <position position="144"/>
    </location>
</feature>
<dbReference type="EMBL" id="QRDW01000003">
    <property type="protein sequence ID" value="RED51345.1"/>
    <property type="molecule type" value="Genomic_DNA"/>
</dbReference>
<comment type="pathway">
    <text evidence="1 7">Cell wall biogenesis; peptidoglycan biosynthesis.</text>
</comment>
<gene>
    <name evidence="9" type="ORF">DFP90_103145</name>
</gene>
<dbReference type="PROSITE" id="PS52029">
    <property type="entry name" value="LD_TPASE"/>
    <property type="match status" value="1"/>
</dbReference>
<evidence type="ECO:0000256" key="5">
    <source>
        <dbReference type="ARBA" id="ARBA00022984"/>
    </source>
</evidence>
<dbReference type="PANTHER" id="PTHR38589">
    <property type="entry name" value="BLR0621 PROTEIN"/>
    <property type="match status" value="1"/>
</dbReference>
<organism evidence="9 10">
    <name type="scientific">Aestuariispira insulae</name>
    <dbReference type="NCBI Taxonomy" id="1461337"/>
    <lineage>
        <taxon>Bacteria</taxon>
        <taxon>Pseudomonadati</taxon>
        <taxon>Pseudomonadota</taxon>
        <taxon>Alphaproteobacteria</taxon>
        <taxon>Rhodospirillales</taxon>
        <taxon>Kiloniellaceae</taxon>
        <taxon>Aestuariispira</taxon>
    </lineage>
</organism>